<reference evidence="2 3" key="1">
    <citation type="submission" date="2020-12" db="EMBL/GenBank/DDBJ databases">
        <title>Hymenobacter sp.</title>
        <authorList>
            <person name="Kim M.K."/>
        </authorList>
    </citation>
    <scope>NUCLEOTIDE SEQUENCE [LARGE SCALE GENOMIC DNA]</scope>
    <source>
        <strain evidence="2 3">BT442</strain>
    </source>
</reference>
<gene>
    <name evidence="2" type="ORF">I7X13_17510</name>
</gene>
<evidence type="ECO:0000313" key="3">
    <source>
        <dbReference type="Proteomes" id="UP000625631"/>
    </source>
</evidence>
<sequence length="193" mass="21433">MKVAIYARVSTKDKGQSTENQLPDLRRFAAALGYSIYKEYVEEESGGTGNRSEFKALFADAHRKKFDLVLFWSLDRFSREGALPTLQYLNQLESWGVGYKSLTEQYLDSTGLFKDAIISILATLAKQERVRLSERTKAGMARKVAQGVKMGPPSKSPEQIEQVRRLKGEGMSNYAIGKAMGMSASTVAKYVAG</sequence>
<comment type="caution">
    <text evidence="2">The sequence shown here is derived from an EMBL/GenBank/DDBJ whole genome shotgun (WGS) entry which is preliminary data.</text>
</comment>
<dbReference type="RefSeq" id="WP_198076469.1">
    <property type="nucleotide sequence ID" value="NZ_JAEDAE010000009.1"/>
</dbReference>
<evidence type="ECO:0000313" key="2">
    <source>
        <dbReference type="EMBL" id="MBH8559861.1"/>
    </source>
</evidence>
<feature type="domain" description="Resolvase/invertase-type recombinase catalytic" evidence="1">
    <location>
        <begin position="2"/>
        <end position="147"/>
    </location>
</feature>
<protein>
    <submittedName>
        <fullName evidence="2">Recombinase family protein</fullName>
    </submittedName>
</protein>
<dbReference type="PANTHER" id="PTHR30461">
    <property type="entry name" value="DNA-INVERTASE FROM LAMBDOID PROPHAGE"/>
    <property type="match status" value="1"/>
</dbReference>
<dbReference type="PANTHER" id="PTHR30461:SF23">
    <property type="entry name" value="DNA RECOMBINASE-RELATED"/>
    <property type="match status" value="1"/>
</dbReference>
<name>A0ABS0QAZ6_9BACT</name>
<dbReference type="SMART" id="SM00857">
    <property type="entry name" value="Resolvase"/>
    <property type="match status" value="1"/>
</dbReference>
<dbReference type="PROSITE" id="PS51736">
    <property type="entry name" value="RECOMBINASES_3"/>
    <property type="match status" value="1"/>
</dbReference>
<keyword evidence="3" id="KW-1185">Reference proteome</keyword>
<dbReference type="InterPro" id="IPR036162">
    <property type="entry name" value="Resolvase-like_N_sf"/>
</dbReference>
<dbReference type="InterPro" id="IPR050639">
    <property type="entry name" value="SSR_resolvase"/>
</dbReference>
<dbReference type="Proteomes" id="UP000625631">
    <property type="component" value="Unassembled WGS sequence"/>
</dbReference>
<evidence type="ECO:0000259" key="1">
    <source>
        <dbReference type="PROSITE" id="PS51736"/>
    </source>
</evidence>
<dbReference type="Pfam" id="PF00239">
    <property type="entry name" value="Resolvase"/>
    <property type="match status" value="1"/>
</dbReference>
<dbReference type="InterPro" id="IPR006119">
    <property type="entry name" value="Resolv_N"/>
</dbReference>
<dbReference type="Gene3D" id="3.40.50.1390">
    <property type="entry name" value="Resolvase, N-terminal catalytic domain"/>
    <property type="match status" value="1"/>
</dbReference>
<dbReference type="Gene3D" id="1.10.10.60">
    <property type="entry name" value="Homeodomain-like"/>
    <property type="match status" value="1"/>
</dbReference>
<dbReference type="EMBL" id="JAEDAE010000009">
    <property type="protein sequence ID" value="MBH8559861.1"/>
    <property type="molecule type" value="Genomic_DNA"/>
</dbReference>
<proteinExistence type="predicted"/>
<dbReference type="SUPFAM" id="SSF53041">
    <property type="entry name" value="Resolvase-like"/>
    <property type="match status" value="1"/>
</dbReference>
<dbReference type="CDD" id="cd03768">
    <property type="entry name" value="SR_ResInv"/>
    <property type="match status" value="1"/>
</dbReference>
<organism evidence="2 3">
    <name type="scientific">Hymenobacter negativus</name>
    <dbReference type="NCBI Taxonomy" id="2795026"/>
    <lineage>
        <taxon>Bacteria</taxon>
        <taxon>Pseudomonadati</taxon>
        <taxon>Bacteroidota</taxon>
        <taxon>Cytophagia</taxon>
        <taxon>Cytophagales</taxon>
        <taxon>Hymenobacteraceae</taxon>
        <taxon>Hymenobacter</taxon>
    </lineage>
</organism>
<accession>A0ABS0QAZ6</accession>